<dbReference type="EMBL" id="AJYB01000051">
    <property type="protein sequence ID" value="EIM05781.1"/>
    <property type="molecule type" value="Genomic_DNA"/>
</dbReference>
<dbReference type="CDD" id="cd00093">
    <property type="entry name" value="HTH_XRE"/>
    <property type="match status" value="1"/>
</dbReference>
<comment type="caution">
    <text evidence="5">The sequence shown here is derived from an EMBL/GenBank/DDBJ whole genome shotgun (WGS) entry which is preliminary data.</text>
</comment>
<evidence type="ECO:0000313" key="5">
    <source>
        <dbReference type="EMBL" id="EIM05781.1"/>
    </source>
</evidence>
<dbReference type="Gene3D" id="1.10.260.40">
    <property type="entry name" value="lambda repressor-like DNA-binding domains"/>
    <property type="match status" value="1"/>
</dbReference>
<reference evidence="5 6" key="1">
    <citation type="journal article" date="2012" name="J. Bacteriol.">
        <title>Genome Sequence of the Antarctic Psychrophile Bacterium Planococcus antarcticus DSM 14505.</title>
        <authorList>
            <person name="Margolles A."/>
            <person name="Gueimonde M."/>
            <person name="Sanchez B."/>
        </authorList>
    </citation>
    <scope>NUCLEOTIDE SEQUENCE [LARGE SCALE GENOMIC DNA]</scope>
    <source>
        <strain evidence="5 6">DSM 14505</strain>
    </source>
</reference>
<dbReference type="Proteomes" id="UP000004725">
    <property type="component" value="Unassembled WGS sequence"/>
</dbReference>
<dbReference type="SUPFAM" id="SSF47413">
    <property type="entry name" value="lambda repressor-like DNA-binding domains"/>
    <property type="match status" value="1"/>
</dbReference>
<dbReference type="PANTHER" id="PTHR36511">
    <property type="entry name" value="MERR FAMILY BACTERIAL REGULATORY PROTEIN"/>
    <property type="match status" value="1"/>
</dbReference>
<dbReference type="Pfam" id="PF01381">
    <property type="entry name" value="HTH_3"/>
    <property type="match status" value="1"/>
</dbReference>
<dbReference type="RefSeq" id="WP_006830827.1">
    <property type="nucleotide sequence ID" value="NZ_AJYB01000051.1"/>
</dbReference>
<organism evidence="5 6">
    <name type="scientific">Planococcus antarcticus DSM 14505</name>
    <dbReference type="NCBI Taxonomy" id="1185653"/>
    <lineage>
        <taxon>Bacteria</taxon>
        <taxon>Bacillati</taxon>
        <taxon>Bacillota</taxon>
        <taxon>Bacilli</taxon>
        <taxon>Bacillales</taxon>
        <taxon>Caryophanaceae</taxon>
        <taxon>Planococcus</taxon>
    </lineage>
</organism>
<dbReference type="AlphaFoldDB" id="A0AA87IJC8"/>
<keyword evidence="2" id="KW-0238">DNA-binding</keyword>
<keyword evidence="3" id="KW-0804">Transcription</keyword>
<keyword evidence="1" id="KW-0805">Transcription regulation</keyword>
<dbReference type="GO" id="GO:0003677">
    <property type="term" value="F:DNA binding"/>
    <property type="evidence" value="ECO:0007669"/>
    <property type="project" value="UniProtKB-KW"/>
</dbReference>
<evidence type="ECO:0000313" key="6">
    <source>
        <dbReference type="Proteomes" id="UP000004725"/>
    </source>
</evidence>
<feature type="domain" description="HTH cro/C1-type" evidence="4">
    <location>
        <begin position="48"/>
        <end position="84"/>
    </location>
</feature>
<evidence type="ECO:0000256" key="1">
    <source>
        <dbReference type="ARBA" id="ARBA00023015"/>
    </source>
</evidence>
<dbReference type="PROSITE" id="PS50943">
    <property type="entry name" value="HTH_CROC1"/>
    <property type="match status" value="1"/>
</dbReference>
<name>A0AA87IJC8_9BACL</name>
<dbReference type="InterPro" id="IPR052359">
    <property type="entry name" value="HTH-type_reg/antitoxin"/>
</dbReference>
<evidence type="ECO:0000259" key="4">
    <source>
        <dbReference type="PROSITE" id="PS50943"/>
    </source>
</evidence>
<sequence length="121" mass="13654">MKSNKLDFENLLEESVNQLNQFAKGNSEHVEVITYKLRDLPEIDLTSVKELRKALGATQKNFGDVLGVSTRTVEAWEIGRSSPNGSAARLMQLMLDNPSIKQSFKQAIKNEKLVKREKSFS</sequence>
<dbReference type="InterPro" id="IPR001387">
    <property type="entry name" value="Cro/C1-type_HTH"/>
</dbReference>
<proteinExistence type="predicted"/>
<dbReference type="InterPro" id="IPR010982">
    <property type="entry name" value="Lambda_DNA-bd_dom_sf"/>
</dbReference>
<gene>
    <name evidence="5" type="ORF">A1A1_14349</name>
</gene>
<evidence type="ECO:0000256" key="3">
    <source>
        <dbReference type="ARBA" id="ARBA00023163"/>
    </source>
</evidence>
<evidence type="ECO:0000256" key="2">
    <source>
        <dbReference type="ARBA" id="ARBA00023125"/>
    </source>
</evidence>
<protein>
    <submittedName>
        <fullName evidence="5">XRE family transcriptional regulator</fullName>
    </submittedName>
</protein>
<dbReference type="PANTHER" id="PTHR36511:SF3">
    <property type="entry name" value="ANTITOXIN HIGA-2"/>
    <property type="match status" value="1"/>
</dbReference>
<accession>A0AA87IJC8</accession>